<dbReference type="Pfam" id="PF00126">
    <property type="entry name" value="HTH_1"/>
    <property type="match status" value="1"/>
</dbReference>
<evidence type="ECO:0000256" key="1">
    <source>
        <dbReference type="ARBA" id="ARBA00009437"/>
    </source>
</evidence>
<dbReference type="OrthoDB" id="5526340at2"/>
<dbReference type="Proteomes" id="UP000033588">
    <property type="component" value="Unassembled WGS sequence"/>
</dbReference>
<dbReference type="InterPro" id="IPR036388">
    <property type="entry name" value="WH-like_DNA-bd_sf"/>
</dbReference>
<dbReference type="Pfam" id="PF03466">
    <property type="entry name" value="LysR_substrate"/>
    <property type="match status" value="1"/>
</dbReference>
<protein>
    <submittedName>
        <fullName evidence="6">Transcriptional regulator</fullName>
    </submittedName>
</protein>
<evidence type="ECO:0000259" key="5">
    <source>
        <dbReference type="PROSITE" id="PS50931"/>
    </source>
</evidence>
<keyword evidence="4" id="KW-0804">Transcription</keyword>
<dbReference type="InterPro" id="IPR000847">
    <property type="entry name" value="LysR_HTH_N"/>
</dbReference>
<accession>A0A0F4U1Y3</accession>
<comment type="caution">
    <text evidence="6">The sequence shown here is derived from an EMBL/GenBank/DDBJ whole genome shotgun (WGS) entry which is preliminary data.</text>
</comment>
<dbReference type="NCBIfam" id="NF007491">
    <property type="entry name" value="PRK10086.1"/>
    <property type="match status" value="1"/>
</dbReference>
<dbReference type="PANTHER" id="PTHR30537:SF32">
    <property type="entry name" value="HTH-TYPE TRANSCRIPTIONAL REGULATOR DSDC"/>
    <property type="match status" value="1"/>
</dbReference>
<dbReference type="PATRIC" id="fig|294.132.peg.5399"/>
<dbReference type="GO" id="GO:0006351">
    <property type="term" value="P:DNA-templated transcription"/>
    <property type="evidence" value="ECO:0007669"/>
    <property type="project" value="TreeGrafter"/>
</dbReference>
<feature type="domain" description="HTH lysR-type" evidence="5">
    <location>
        <begin position="20"/>
        <end position="72"/>
    </location>
</feature>
<gene>
    <name evidence="6" type="ORF">VC35_04520</name>
</gene>
<proteinExistence type="inferred from homology"/>
<dbReference type="FunFam" id="1.10.10.10:FF:000001">
    <property type="entry name" value="LysR family transcriptional regulator"/>
    <property type="match status" value="1"/>
</dbReference>
<evidence type="ECO:0000256" key="4">
    <source>
        <dbReference type="ARBA" id="ARBA00023163"/>
    </source>
</evidence>
<dbReference type="InterPro" id="IPR036390">
    <property type="entry name" value="WH_DNA-bd_sf"/>
</dbReference>
<evidence type="ECO:0000313" key="7">
    <source>
        <dbReference type="Proteomes" id="UP000033588"/>
    </source>
</evidence>
<dbReference type="SUPFAM" id="SSF53850">
    <property type="entry name" value="Periplasmic binding protein-like II"/>
    <property type="match status" value="1"/>
</dbReference>
<dbReference type="InterPro" id="IPR005119">
    <property type="entry name" value="LysR_subst-bd"/>
</dbReference>
<dbReference type="GO" id="GO:0043565">
    <property type="term" value="F:sequence-specific DNA binding"/>
    <property type="evidence" value="ECO:0007669"/>
    <property type="project" value="TreeGrafter"/>
</dbReference>
<dbReference type="CDD" id="cd08432">
    <property type="entry name" value="PBP2_GcdR_TrpI_HvrB_AmpR_like"/>
    <property type="match status" value="1"/>
</dbReference>
<keyword evidence="2" id="KW-0805">Transcription regulation</keyword>
<organism evidence="6 7">
    <name type="scientific">Pseudomonas fluorescens</name>
    <dbReference type="NCBI Taxonomy" id="294"/>
    <lineage>
        <taxon>Bacteria</taxon>
        <taxon>Pseudomonadati</taxon>
        <taxon>Pseudomonadota</taxon>
        <taxon>Gammaproteobacteria</taxon>
        <taxon>Pseudomonadales</taxon>
        <taxon>Pseudomonadaceae</taxon>
        <taxon>Pseudomonas</taxon>
    </lineage>
</organism>
<dbReference type="Gene3D" id="3.40.190.10">
    <property type="entry name" value="Periplasmic binding protein-like II"/>
    <property type="match status" value="2"/>
</dbReference>
<sequence>MLNLPPRISSRLNSSQFANLHTFLVAARHLSFARAAEELCLTASAVSHRISRLETALSMKLFQRLTRQVSLTDEGERIFDILQNAMGELSEALEQSSQVEIAGSIALYVRPSIAQCWLVPRLADFIERYPLVSLDLRVGNDNVDFRTRKIDLALYYANGEFPGLTSHRLMRERLAPVCSPEYARRHRLEENPDNLRNCTTLHDSLAWDHAAYDAEWTLWAEQHNLLTALPKRSLTFDRSDLCVTAAMNHAGIAIGRQQLVQKRVDRGELVLPLAEFSRSGHYDYYLVHPSLGTIPKRLLVFMNWLRECARQSSPLDENDDLF</sequence>
<evidence type="ECO:0000256" key="3">
    <source>
        <dbReference type="ARBA" id="ARBA00023125"/>
    </source>
</evidence>
<dbReference type="SUPFAM" id="SSF46785">
    <property type="entry name" value="Winged helix' DNA-binding domain"/>
    <property type="match status" value="1"/>
</dbReference>
<evidence type="ECO:0000256" key="2">
    <source>
        <dbReference type="ARBA" id="ARBA00023015"/>
    </source>
</evidence>
<dbReference type="Gene3D" id="1.10.10.10">
    <property type="entry name" value="Winged helix-like DNA-binding domain superfamily/Winged helix DNA-binding domain"/>
    <property type="match status" value="1"/>
</dbReference>
<dbReference type="AlphaFoldDB" id="A0A0F4U1Y3"/>
<dbReference type="EMBL" id="LACC01000006">
    <property type="protein sequence ID" value="KJZ49722.1"/>
    <property type="molecule type" value="Genomic_DNA"/>
</dbReference>
<dbReference type="RefSeq" id="WP_046038041.1">
    <property type="nucleotide sequence ID" value="NZ_LACC01000006.1"/>
</dbReference>
<dbReference type="PRINTS" id="PR00039">
    <property type="entry name" value="HTHLYSR"/>
</dbReference>
<keyword evidence="3" id="KW-0238">DNA-binding</keyword>
<evidence type="ECO:0000313" key="6">
    <source>
        <dbReference type="EMBL" id="KJZ49722.1"/>
    </source>
</evidence>
<dbReference type="GO" id="GO:0003700">
    <property type="term" value="F:DNA-binding transcription factor activity"/>
    <property type="evidence" value="ECO:0007669"/>
    <property type="project" value="InterPro"/>
</dbReference>
<dbReference type="PANTHER" id="PTHR30537">
    <property type="entry name" value="HTH-TYPE TRANSCRIPTIONAL REGULATOR"/>
    <property type="match status" value="1"/>
</dbReference>
<dbReference type="InterPro" id="IPR058163">
    <property type="entry name" value="LysR-type_TF_proteobact-type"/>
</dbReference>
<name>A0A0F4U1Y3_PSEFL</name>
<dbReference type="PROSITE" id="PS50931">
    <property type="entry name" value="HTH_LYSR"/>
    <property type="match status" value="1"/>
</dbReference>
<reference evidence="6 7" key="1">
    <citation type="submission" date="2015-03" db="EMBL/GenBank/DDBJ databases">
        <title>Comparative genomics of Pseudomonas insights into diversity of traits involved in vanlence and defense.</title>
        <authorList>
            <person name="Qin Y."/>
        </authorList>
    </citation>
    <scope>NUCLEOTIDE SEQUENCE [LARGE SCALE GENOMIC DNA]</scope>
    <source>
        <strain evidence="6 7">C8</strain>
    </source>
</reference>
<comment type="similarity">
    <text evidence="1">Belongs to the LysR transcriptional regulatory family.</text>
</comment>